<gene>
    <name evidence="4" type="ORF">RM812_02735</name>
</gene>
<evidence type="ECO:0000259" key="3">
    <source>
        <dbReference type="Pfam" id="PF07228"/>
    </source>
</evidence>
<organism evidence="4 5">
    <name type="scientific">Streptomyces lancefieldiae</name>
    <dbReference type="NCBI Taxonomy" id="3075520"/>
    <lineage>
        <taxon>Bacteria</taxon>
        <taxon>Bacillati</taxon>
        <taxon>Actinomycetota</taxon>
        <taxon>Actinomycetes</taxon>
        <taxon>Kitasatosporales</taxon>
        <taxon>Streptomycetaceae</taxon>
        <taxon>Streptomyces</taxon>
    </lineage>
</organism>
<protein>
    <submittedName>
        <fullName evidence="4">PP2C family protein-serine/threonine phosphatase</fullName>
        <ecNumber evidence="4">3.1.3.16</ecNumber>
    </submittedName>
</protein>
<feature type="domain" description="PPM-type phosphatase" evidence="3">
    <location>
        <begin position="2"/>
        <end position="129"/>
    </location>
</feature>
<dbReference type="SUPFAM" id="SSF81606">
    <property type="entry name" value="PP2C-like"/>
    <property type="match status" value="1"/>
</dbReference>
<comment type="caution">
    <text evidence="4">The sequence shown here is derived from an EMBL/GenBank/DDBJ whole genome shotgun (WGS) entry which is preliminary data.</text>
</comment>
<evidence type="ECO:0000313" key="4">
    <source>
        <dbReference type="EMBL" id="MDT0609152.1"/>
    </source>
</evidence>
<dbReference type="PANTHER" id="PTHR43156:SF2">
    <property type="entry name" value="STAGE II SPORULATION PROTEIN E"/>
    <property type="match status" value="1"/>
</dbReference>
<reference evidence="4" key="1">
    <citation type="submission" date="2024-05" db="EMBL/GenBank/DDBJ databases">
        <title>30 novel species of actinomycetes from the DSMZ collection.</title>
        <authorList>
            <person name="Nouioui I."/>
        </authorList>
    </citation>
    <scope>NUCLEOTIDE SEQUENCE</scope>
    <source>
        <strain evidence="4">DSM 40712</strain>
    </source>
</reference>
<feature type="region of interest" description="Disordered" evidence="2">
    <location>
        <begin position="134"/>
        <end position="171"/>
    </location>
</feature>
<sequence>MLDLDLTTGRITWINHGHHSPVVIRDGDWTGLLPCPPAHPPGTDLGIKATLCRDRLNPGDRLVAHTDGITEAQGTVGEQFGLERSVDFILAHNAEGLRVPETLRRLVHSVLDYQQGRLQDDATVIFMEWHGPHTTTHPDVGPPEGLLSHPGGDEGGTGPRRPGARGCRAER</sequence>
<accession>A0ABU3AHZ3</accession>
<dbReference type="EC" id="3.1.3.16" evidence="4"/>
<evidence type="ECO:0000256" key="2">
    <source>
        <dbReference type="SAM" id="MobiDB-lite"/>
    </source>
</evidence>
<dbReference type="InterPro" id="IPR036457">
    <property type="entry name" value="PPM-type-like_dom_sf"/>
</dbReference>
<dbReference type="PANTHER" id="PTHR43156">
    <property type="entry name" value="STAGE II SPORULATION PROTEIN E-RELATED"/>
    <property type="match status" value="1"/>
</dbReference>
<proteinExistence type="predicted"/>
<dbReference type="RefSeq" id="WP_311570936.1">
    <property type="nucleotide sequence ID" value="NZ_JAVRFH010000002.1"/>
</dbReference>
<name>A0ABU3AHZ3_9ACTN</name>
<dbReference type="Proteomes" id="UP001180724">
    <property type="component" value="Unassembled WGS sequence"/>
</dbReference>
<keyword evidence="1 4" id="KW-0378">Hydrolase</keyword>
<dbReference type="Pfam" id="PF07228">
    <property type="entry name" value="SpoIIE"/>
    <property type="match status" value="1"/>
</dbReference>
<dbReference type="Gene3D" id="3.60.40.10">
    <property type="entry name" value="PPM-type phosphatase domain"/>
    <property type="match status" value="1"/>
</dbReference>
<evidence type="ECO:0000256" key="1">
    <source>
        <dbReference type="ARBA" id="ARBA00022801"/>
    </source>
</evidence>
<dbReference type="InterPro" id="IPR001932">
    <property type="entry name" value="PPM-type_phosphatase-like_dom"/>
</dbReference>
<dbReference type="EMBL" id="JAVRFH010000002">
    <property type="protein sequence ID" value="MDT0609152.1"/>
    <property type="molecule type" value="Genomic_DNA"/>
</dbReference>
<dbReference type="GO" id="GO:0004722">
    <property type="term" value="F:protein serine/threonine phosphatase activity"/>
    <property type="evidence" value="ECO:0007669"/>
    <property type="project" value="UniProtKB-EC"/>
</dbReference>
<keyword evidence="5" id="KW-1185">Reference proteome</keyword>
<feature type="compositionally biased region" description="Low complexity" evidence="2">
    <location>
        <begin position="159"/>
        <end position="171"/>
    </location>
</feature>
<dbReference type="InterPro" id="IPR052016">
    <property type="entry name" value="Bact_Sigma-Reg"/>
</dbReference>
<evidence type="ECO:0000313" key="5">
    <source>
        <dbReference type="Proteomes" id="UP001180724"/>
    </source>
</evidence>